<dbReference type="GO" id="GO:0003677">
    <property type="term" value="F:DNA binding"/>
    <property type="evidence" value="ECO:0007669"/>
    <property type="project" value="InterPro"/>
</dbReference>
<evidence type="ECO:0000313" key="3">
    <source>
        <dbReference type="Proteomes" id="UP000005012"/>
    </source>
</evidence>
<dbReference type="SUPFAM" id="SSF47413">
    <property type="entry name" value="lambda repressor-like DNA-binding domains"/>
    <property type="match status" value="1"/>
</dbReference>
<proteinExistence type="predicted"/>
<accession>A0A140ST65</accession>
<dbReference type="Pfam" id="PF01381">
    <property type="entry name" value="HTH_3"/>
    <property type="match status" value="1"/>
</dbReference>
<dbReference type="HOGENOM" id="CLU_066192_40_6_6"/>
<dbReference type="CDD" id="cd00093">
    <property type="entry name" value="HTH_XRE"/>
    <property type="match status" value="1"/>
</dbReference>
<dbReference type="PROSITE" id="PS50943">
    <property type="entry name" value="HTH_CROC1"/>
    <property type="match status" value="1"/>
</dbReference>
<dbReference type="AlphaFoldDB" id="A0A140ST65"/>
<dbReference type="RefSeq" id="WP_004919272.1">
    <property type="nucleotide sequence ID" value="NC_017731.1"/>
</dbReference>
<name>A0A140ST65_PROSM</name>
<protein>
    <recommendedName>
        <fullName evidence="1">HTH cro/C1-type domain-containing protein</fullName>
    </recommendedName>
</protein>
<gene>
    <name evidence="2" type="ordered locus">S70_19755</name>
</gene>
<dbReference type="EMBL" id="CP003488">
    <property type="protein sequence ID" value="AFH95744.1"/>
    <property type="molecule type" value="Genomic_DNA"/>
</dbReference>
<dbReference type="GeneID" id="93519530"/>
<dbReference type="PATRIC" id="fig|1157951.4.peg.3974"/>
<reference evidence="3" key="2">
    <citation type="submission" date="2012-04" db="EMBL/GenBank/DDBJ databases">
        <title>Complete genome sequence of Providencia stuartii clinical isolate MRSN 2154.</title>
        <authorList>
            <person name="Clifford R.J."/>
            <person name="Hang J."/>
            <person name="Riley M.C."/>
            <person name="Onmus-Leone F."/>
            <person name="Kuschner R.A."/>
            <person name="Lesho E.P."/>
            <person name="Waterman P.E."/>
        </authorList>
    </citation>
    <scope>NUCLEOTIDE SEQUENCE [LARGE SCALE GENOMIC DNA]</scope>
    <source>
        <strain evidence="3">MRSN 2154</strain>
    </source>
</reference>
<dbReference type="OrthoDB" id="6466423at2"/>
<reference evidence="2 3" key="1">
    <citation type="journal article" date="2012" name="J. Bacteriol.">
        <title>Complete Genome Sequence of Providencia stuartii Clinical Isolate MRSN 2154.</title>
        <authorList>
            <person name="Clifford R.J."/>
            <person name="Hang J."/>
            <person name="Riley M.C."/>
            <person name="Onmus-Leone F."/>
            <person name="Kuschner R.A."/>
            <person name="Lesho E.P."/>
            <person name="Waterman P.E."/>
        </authorList>
    </citation>
    <scope>NUCLEOTIDE SEQUENCE [LARGE SCALE GENOMIC DNA]</scope>
    <source>
        <strain evidence="2 3">MRSN 2154</strain>
    </source>
</reference>
<dbReference type="KEGG" id="psi:S70_19755"/>
<feature type="domain" description="HTH cro/C1-type" evidence="1">
    <location>
        <begin position="15"/>
        <end position="69"/>
    </location>
</feature>
<dbReference type="Gene3D" id="1.10.260.40">
    <property type="entry name" value="lambda repressor-like DNA-binding domains"/>
    <property type="match status" value="1"/>
</dbReference>
<sequence length="82" mass="9366">MKQPNFRGIALGNYIRKLRTSRGISTEAMAAALKISERNYIQYEEGSVSIYVEHLMIVSSILDVDIKHLLEVFEKPGKPTWI</sequence>
<evidence type="ECO:0000259" key="1">
    <source>
        <dbReference type="PROSITE" id="PS50943"/>
    </source>
</evidence>
<dbReference type="InterPro" id="IPR001387">
    <property type="entry name" value="Cro/C1-type_HTH"/>
</dbReference>
<organism evidence="2 3">
    <name type="scientific">Providencia stuartii (strain MRSN 2154)</name>
    <dbReference type="NCBI Taxonomy" id="1157951"/>
    <lineage>
        <taxon>Bacteria</taxon>
        <taxon>Pseudomonadati</taxon>
        <taxon>Pseudomonadota</taxon>
        <taxon>Gammaproteobacteria</taxon>
        <taxon>Enterobacterales</taxon>
        <taxon>Morganellaceae</taxon>
        <taxon>Providencia</taxon>
    </lineage>
</organism>
<dbReference type="InterPro" id="IPR010982">
    <property type="entry name" value="Lambda_DNA-bd_dom_sf"/>
</dbReference>
<dbReference type="SMART" id="SM00530">
    <property type="entry name" value="HTH_XRE"/>
    <property type="match status" value="1"/>
</dbReference>
<evidence type="ECO:0000313" key="2">
    <source>
        <dbReference type="EMBL" id="AFH95744.1"/>
    </source>
</evidence>
<dbReference type="Proteomes" id="UP000005012">
    <property type="component" value="Chromosome"/>
</dbReference>